<dbReference type="PANTHER" id="PTHR22870">
    <property type="entry name" value="REGULATOR OF CHROMOSOME CONDENSATION"/>
    <property type="match status" value="1"/>
</dbReference>
<reference evidence="3 4" key="1">
    <citation type="submission" date="2015-11" db="EMBL/GenBank/DDBJ databases">
        <title>Genomic analysis of 38 Legionella species identifies large and diverse effector repertoires.</title>
        <authorList>
            <person name="Burstein D."/>
            <person name="Amaro F."/>
            <person name="Zusman T."/>
            <person name="Lifshitz Z."/>
            <person name="Cohen O."/>
            <person name="Gilbert J.A."/>
            <person name="Pupko T."/>
            <person name="Shuman H.A."/>
            <person name="Segal G."/>
        </authorList>
    </citation>
    <scope>NUCLEOTIDE SEQUENCE [LARGE SCALE GENOMIC DNA]</scope>
    <source>
        <strain evidence="3 4">ATCC 51914</strain>
    </source>
</reference>
<dbReference type="InterPro" id="IPR009091">
    <property type="entry name" value="RCC1/BLIP-II"/>
</dbReference>
<dbReference type="InterPro" id="IPR000408">
    <property type="entry name" value="Reg_chr_condens"/>
</dbReference>
<evidence type="ECO:0000256" key="1">
    <source>
        <dbReference type="ARBA" id="ARBA00022737"/>
    </source>
</evidence>
<name>A0A0W1AAW9_9GAMM</name>
<dbReference type="Pfam" id="PF00415">
    <property type="entry name" value="RCC1"/>
    <property type="match status" value="6"/>
</dbReference>
<dbReference type="SUPFAM" id="SSF50985">
    <property type="entry name" value="RCC1/BLIP-II"/>
    <property type="match status" value="1"/>
</dbReference>
<proteinExistence type="predicted"/>
<dbReference type="Gene3D" id="2.130.10.30">
    <property type="entry name" value="Regulator of chromosome condensation 1/beta-lactamase-inhibitor protein II"/>
    <property type="match status" value="2"/>
</dbReference>
<dbReference type="RefSeq" id="WP_420798165.1">
    <property type="nucleotide sequence ID" value="NZ_LNZB01000041.1"/>
</dbReference>
<dbReference type="EMBL" id="LNZB01000041">
    <property type="protein sequence ID" value="KTD78486.1"/>
    <property type="molecule type" value="Genomic_DNA"/>
</dbReference>
<accession>A0A0W1AAW9</accession>
<keyword evidence="2" id="KW-0175">Coiled coil</keyword>
<evidence type="ECO:0000256" key="2">
    <source>
        <dbReference type="SAM" id="Coils"/>
    </source>
</evidence>
<sequence>LGLGHKNNQSSLQHLEIPKEISSLEGVVTDYYHTIVFGCDSKGRLLIFACGNNSRGQLGLGHQNHQSCLQPVNLPKDLNSLEGVVAGGLHTLVFGRDSNKKPLLFACGLNNYGQLGLGDNYNQNSLQPVRLPEDLNLLEGVVAGAGHTLVFGRDSNKKPLLFACGDNNYGQLGLGDNYNQNSLQPVRLPEDLNLLEGVVAGAGHTLVFGRDSNKKPLLFACGMNNYGQLGLGDQADQSSLQRLEIPKEISSLEGVVAGFNHTLVFGRDSLGKPLLFACGNNEYGQLGLGHQNNQSSLQRLELPQDLNSLEGVVAGAFHTLVFGCDSKGKPTLFAFGSNYGGQLGLGHQENQNLPTAVPKPVICDSEKYRLKMAIEHHIKTLSNEFSWFGLKKSPQDKIKILKQLCENLEQVDNANSKQKLREVMSTLLEEHKQTIKEHRNSMRKWCFFSPESPTHTETFLTEKMNSLKI</sequence>
<comment type="caution">
    <text evidence="3">The sequence shown here is derived from an EMBL/GenBank/DDBJ whole genome shotgun (WGS) entry which is preliminary data.</text>
</comment>
<dbReference type="PRINTS" id="PR00633">
    <property type="entry name" value="RCCNDNSATION"/>
</dbReference>
<feature type="coiled-coil region" evidence="2">
    <location>
        <begin position="401"/>
        <end position="437"/>
    </location>
</feature>
<dbReference type="PANTHER" id="PTHR22870:SF408">
    <property type="entry name" value="OS09G0560450 PROTEIN"/>
    <property type="match status" value="1"/>
</dbReference>
<protein>
    <submittedName>
        <fullName evidence="3">UVB-resistance protein UVR8</fullName>
    </submittedName>
</protein>
<dbReference type="PROSITE" id="PS50012">
    <property type="entry name" value="RCC1_3"/>
    <property type="match status" value="5"/>
</dbReference>
<evidence type="ECO:0000313" key="3">
    <source>
        <dbReference type="EMBL" id="KTD78486.1"/>
    </source>
</evidence>
<keyword evidence="1" id="KW-0677">Repeat</keyword>
<keyword evidence="4" id="KW-1185">Reference proteome</keyword>
<feature type="non-terminal residue" evidence="3">
    <location>
        <position position="1"/>
    </location>
</feature>
<dbReference type="InterPro" id="IPR051210">
    <property type="entry name" value="Ub_ligase/GEF_domain"/>
</dbReference>
<dbReference type="PATRIC" id="fig|66969.6.peg.2089"/>
<organism evidence="3 4">
    <name type="scientific">Legionella waltersii</name>
    <dbReference type="NCBI Taxonomy" id="66969"/>
    <lineage>
        <taxon>Bacteria</taxon>
        <taxon>Pseudomonadati</taxon>
        <taxon>Pseudomonadota</taxon>
        <taxon>Gammaproteobacteria</taxon>
        <taxon>Legionellales</taxon>
        <taxon>Legionellaceae</taxon>
        <taxon>Legionella</taxon>
    </lineage>
</organism>
<dbReference type="STRING" id="66969.Lwal_1921"/>
<evidence type="ECO:0000313" key="4">
    <source>
        <dbReference type="Proteomes" id="UP000054729"/>
    </source>
</evidence>
<dbReference type="AlphaFoldDB" id="A0A0W1AAW9"/>
<gene>
    <name evidence="3" type="ORF">Lwal_1921</name>
</gene>
<dbReference type="Proteomes" id="UP000054729">
    <property type="component" value="Unassembled WGS sequence"/>
</dbReference>